<dbReference type="EMBL" id="CP058214">
    <property type="protein sequence ID" value="QPC42680.1"/>
    <property type="molecule type" value="Genomic_DNA"/>
</dbReference>
<evidence type="ECO:0000313" key="5">
    <source>
        <dbReference type="Proteomes" id="UP000593594"/>
    </source>
</evidence>
<protein>
    <submittedName>
        <fullName evidence="4">DNA-binding protein</fullName>
    </submittedName>
</protein>
<dbReference type="PANTHER" id="PTHR11276:SF28">
    <property type="entry name" value="DNA POLYMERASE LAMBDA"/>
    <property type="match status" value="1"/>
</dbReference>
<evidence type="ECO:0000256" key="2">
    <source>
        <dbReference type="ARBA" id="ARBA00022705"/>
    </source>
</evidence>
<dbReference type="Pfam" id="PF14716">
    <property type="entry name" value="HHH_8"/>
    <property type="match status" value="1"/>
</dbReference>
<feature type="domain" description="Helix-hairpin-helix DNA-binding motif class 1" evidence="3">
    <location>
        <begin position="136"/>
        <end position="155"/>
    </location>
</feature>
<name>A0A7S8C3H6_9HYPH</name>
<dbReference type="Gene3D" id="1.10.150.110">
    <property type="entry name" value="DNA polymerase beta, N-terminal domain-like"/>
    <property type="match status" value="1"/>
</dbReference>
<dbReference type="KEGG" id="kmn:HW532_08180"/>
<accession>A0A7S8C3H6</accession>
<feature type="domain" description="Helix-hairpin-helix DNA-binding motif class 1" evidence="3">
    <location>
        <begin position="101"/>
        <end position="120"/>
    </location>
</feature>
<dbReference type="InterPro" id="IPR003583">
    <property type="entry name" value="Hlx-hairpin-Hlx_DNA-bd_motif"/>
</dbReference>
<evidence type="ECO:0000259" key="3">
    <source>
        <dbReference type="SMART" id="SM00278"/>
    </source>
</evidence>
<keyword evidence="2" id="KW-0235">DNA replication</keyword>
<dbReference type="AlphaFoldDB" id="A0A7S8C3H6"/>
<evidence type="ECO:0000313" key="4">
    <source>
        <dbReference type="EMBL" id="QPC42680.1"/>
    </source>
</evidence>
<dbReference type="SMART" id="SM00278">
    <property type="entry name" value="HhH1"/>
    <property type="match status" value="3"/>
</dbReference>
<dbReference type="PANTHER" id="PTHR11276">
    <property type="entry name" value="DNA POLYMERASE TYPE-X FAMILY MEMBER"/>
    <property type="match status" value="1"/>
</dbReference>
<evidence type="ECO:0000256" key="1">
    <source>
        <dbReference type="ARBA" id="ARBA00022634"/>
    </source>
</evidence>
<dbReference type="Pfam" id="PF14520">
    <property type="entry name" value="HHH_5"/>
    <property type="match status" value="1"/>
</dbReference>
<dbReference type="GO" id="GO:0003887">
    <property type="term" value="F:DNA-directed DNA polymerase activity"/>
    <property type="evidence" value="ECO:0007669"/>
    <property type="project" value="InterPro"/>
</dbReference>
<dbReference type="RefSeq" id="WP_213163917.1">
    <property type="nucleotide sequence ID" value="NZ_CP058214.1"/>
</dbReference>
<feature type="domain" description="Helix-hairpin-helix DNA-binding motif class 1" evidence="3">
    <location>
        <begin position="62"/>
        <end position="81"/>
    </location>
</feature>
<reference evidence="4 5" key="1">
    <citation type="submission" date="2020-06" db="EMBL/GenBank/DDBJ databases">
        <title>Genome sequence of 2 isolates from Red Sea Mangroves.</title>
        <authorList>
            <person name="Sefrji F."/>
            <person name="Michoud G."/>
            <person name="Merlino G."/>
            <person name="Daffonchio D."/>
        </authorList>
    </citation>
    <scope>NUCLEOTIDE SEQUENCE [LARGE SCALE GENOMIC DNA]</scope>
    <source>
        <strain evidence="4 5">R1DC25</strain>
    </source>
</reference>
<dbReference type="GO" id="GO:0003677">
    <property type="term" value="F:DNA binding"/>
    <property type="evidence" value="ECO:0007669"/>
    <property type="project" value="UniProtKB-KW"/>
</dbReference>
<dbReference type="InterPro" id="IPR010996">
    <property type="entry name" value="HHH_MUS81"/>
</dbReference>
<dbReference type="InterPro" id="IPR027421">
    <property type="entry name" value="DNA_pol_lamdba_lyase_dom_sf"/>
</dbReference>
<dbReference type="SUPFAM" id="SSF47802">
    <property type="entry name" value="DNA polymerase beta, N-terminal domain-like"/>
    <property type="match status" value="1"/>
</dbReference>
<sequence>MGAPDEAGGGNAAIAGRLRDYADVLEQQEADGFRVGAYRRAADLLDHLEHPVAGLFADGGREALMALPGIGPSIAAAIAQMLTTGRWPQLDRVRGQLDPENLFRTLPGIGPELARRLHEELHLDSLEALETAIHDGRAAGVAGMGDRRLRMLDAELAQRLGRLRVRARPQPGMRPSVALILDVDDEYRRKAQDGRLQLIAPKRFNPSGEAWLPILHTRRDAWEFTALYSNTRLAHELGRIRDWVVIYFHTDTEPEGQCTVVTETRGDLAGRRVVRGREEECRAEVYGDRPAG</sequence>
<keyword evidence="4" id="KW-0238">DNA-binding</keyword>
<dbReference type="InterPro" id="IPR022312">
    <property type="entry name" value="DNA_pol_X"/>
</dbReference>
<gene>
    <name evidence="4" type="ORF">HW532_08180</name>
</gene>
<dbReference type="GO" id="GO:0006281">
    <property type="term" value="P:DNA repair"/>
    <property type="evidence" value="ECO:0007669"/>
    <property type="project" value="InterPro"/>
</dbReference>
<proteinExistence type="predicted"/>
<keyword evidence="1" id="KW-0237">DNA synthesis</keyword>
<keyword evidence="5" id="KW-1185">Reference proteome</keyword>
<dbReference type="Gene3D" id="1.10.150.20">
    <property type="entry name" value="5' to 3' exonuclease, C-terminal subdomain"/>
    <property type="match status" value="1"/>
</dbReference>
<organism evidence="4 5">
    <name type="scientific">Kaustia mangrovi</name>
    <dbReference type="NCBI Taxonomy" id="2593653"/>
    <lineage>
        <taxon>Bacteria</taxon>
        <taxon>Pseudomonadati</taxon>
        <taxon>Pseudomonadota</taxon>
        <taxon>Alphaproteobacteria</taxon>
        <taxon>Hyphomicrobiales</taxon>
        <taxon>Parvibaculaceae</taxon>
        <taxon>Kaustia</taxon>
    </lineage>
</organism>
<dbReference type="Proteomes" id="UP000593594">
    <property type="component" value="Chromosome"/>
</dbReference>